<keyword evidence="13" id="KW-1185">Reference proteome</keyword>
<keyword evidence="7" id="KW-0675">Receptor</keyword>
<evidence type="ECO:0000313" key="12">
    <source>
        <dbReference type="EMBL" id="CAH3019969.1"/>
    </source>
</evidence>
<dbReference type="SUPFAM" id="SSF81321">
    <property type="entry name" value="Family A G protein-coupled receptor-like"/>
    <property type="match status" value="1"/>
</dbReference>
<proteinExistence type="predicted"/>
<reference evidence="12 13" key="1">
    <citation type="submission" date="2022-05" db="EMBL/GenBank/DDBJ databases">
        <authorList>
            <consortium name="Genoscope - CEA"/>
            <person name="William W."/>
        </authorList>
    </citation>
    <scope>NUCLEOTIDE SEQUENCE [LARGE SCALE GENOMIC DNA]</scope>
</reference>
<evidence type="ECO:0000256" key="7">
    <source>
        <dbReference type="ARBA" id="ARBA00023170"/>
    </source>
</evidence>
<dbReference type="InterPro" id="IPR017452">
    <property type="entry name" value="GPCR_Rhodpsn_7TM"/>
</dbReference>
<keyword evidence="5" id="KW-0297">G-protein coupled receptor</keyword>
<feature type="transmembrane region" description="Helical" evidence="10">
    <location>
        <begin position="244"/>
        <end position="266"/>
    </location>
</feature>
<feature type="transmembrane region" description="Helical" evidence="10">
    <location>
        <begin position="164"/>
        <end position="189"/>
    </location>
</feature>
<evidence type="ECO:0000256" key="8">
    <source>
        <dbReference type="ARBA" id="ARBA00023180"/>
    </source>
</evidence>
<keyword evidence="9" id="KW-0807">Transducer</keyword>
<organism evidence="12 13">
    <name type="scientific">Porites evermanni</name>
    <dbReference type="NCBI Taxonomy" id="104178"/>
    <lineage>
        <taxon>Eukaryota</taxon>
        <taxon>Metazoa</taxon>
        <taxon>Cnidaria</taxon>
        <taxon>Anthozoa</taxon>
        <taxon>Hexacorallia</taxon>
        <taxon>Scleractinia</taxon>
        <taxon>Fungiina</taxon>
        <taxon>Poritidae</taxon>
        <taxon>Porites</taxon>
    </lineage>
</organism>
<dbReference type="PROSITE" id="PS50262">
    <property type="entry name" value="G_PROTEIN_RECEP_F1_2"/>
    <property type="match status" value="1"/>
</dbReference>
<gene>
    <name evidence="12" type="ORF">PEVE_00005078</name>
</gene>
<evidence type="ECO:0000256" key="10">
    <source>
        <dbReference type="SAM" id="Phobius"/>
    </source>
</evidence>
<evidence type="ECO:0000256" key="2">
    <source>
        <dbReference type="ARBA" id="ARBA00022475"/>
    </source>
</evidence>
<feature type="transmembrane region" description="Helical" evidence="10">
    <location>
        <begin position="53"/>
        <end position="73"/>
    </location>
</feature>
<name>A0ABN8LTR5_9CNID</name>
<evidence type="ECO:0000256" key="5">
    <source>
        <dbReference type="ARBA" id="ARBA00023040"/>
    </source>
</evidence>
<dbReference type="Pfam" id="PF00001">
    <property type="entry name" value="7tm_1"/>
    <property type="match status" value="2"/>
</dbReference>
<evidence type="ECO:0000256" key="6">
    <source>
        <dbReference type="ARBA" id="ARBA00023136"/>
    </source>
</evidence>
<feature type="transmembrane region" description="Helical" evidence="10">
    <location>
        <begin position="20"/>
        <end position="41"/>
    </location>
</feature>
<evidence type="ECO:0000256" key="1">
    <source>
        <dbReference type="ARBA" id="ARBA00004651"/>
    </source>
</evidence>
<evidence type="ECO:0000256" key="3">
    <source>
        <dbReference type="ARBA" id="ARBA00022692"/>
    </source>
</evidence>
<dbReference type="PANTHER" id="PTHR24246">
    <property type="entry name" value="OLFACTORY RECEPTOR AND ADENOSINE RECEPTOR"/>
    <property type="match status" value="1"/>
</dbReference>
<keyword evidence="4 10" id="KW-1133">Transmembrane helix</keyword>
<dbReference type="PRINTS" id="PR00237">
    <property type="entry name" value="GPCRRHODOPSN"/>
</dbReference>
<keyword evidence="6 10" id="KW-0472">Membrane</keyword>
<comment type="subcellular location">
    <subcellularLocation>
        <location evidence="1">Cell membrane</location>
        <topology evidence="1">Multi-pass membrane protein</topology>
    </subcellularLocation>
</comment>
<feature type="transmembrane region" description="Helical" evidence="10">
    <location>
        <begin position="93"/>
        <end position="115"/>
    </location>
</feature>
<dbReference type="CDD" id="cd00637">
    <property type="entry name" value="7tm_classA_rhodopsin-like"/>
    <property type="match status" value="1"/>
</dbReference>
<sequence length="339" mass="37768">MAKMDNKNTGEAYINEIHWIIIFSSEALLILVGNSITIIIFIKIQSHLRRTCYLLLSLTVADLLLGVAISLHIWDGILFLSRNHESRSLPLKYSGVTIDVLASTASVSSLALIALERMLAILWPFRHRTLETWHYLVSTGAIWLIAIINGMVVLSLYSNGAISFATMGLFAISILSTVVIFASYLAIWINTRRNRMQNITNRSLAQNKRLAKTLCIVTLLSLITQLPSGVSFAAPTFLVDPRSLFTQITGVLQYANSFLNPIIYCLRMTQFKNAIKKLCRRPHFETTRPPSSSHHLPALATQKIAVTAFTKTCNTVGINCRALSNKSTPLKGNQDYVCQ</sequence>
<dbReference type="Gene3D" id="1.20.1070.10">
    <property type="entry name" value="Rhodopsin 7-helix transmembrane proteins"/>
    <property type="match status" value="1"/>
</dbReference>
<dbReference type="EMBL" id="CALNXI010000132">
    <property type="protein sequence ID" value="CAH3019969.1"/>
    <property type="molecule type" value="Genomic_DNA"/>
</dbReference>
<evidence type="ECO:0000313" key="13">
    <source>
        <dbReference type="Proteomes" id="UP001159427"/>
    </source>
</evidence>
<evidence type="ECO:0000256" key="4">
    <source>
        <dbReference type="ARBA" id="ARBA00022989"/>
    </source>
</evidence>
<keyword evidence="3 10" id="KW-0812">Transmembrane</keyword>
<dbReference type="PANTHER" id="PTHR24246:SF27">
    <property type="entry name" value="ADENOSINE RECEPTOR, ISOFORM A"/>
    <property type="match status" value="1"/>
</dbReference>
<dbReference type="Proteomes" id="UP001159427">
    <property type="component" value="Unassembled WGS sequence"/>
</dbReference>
<keyword evidence="2" id="KW-1003">Cell membrane</keyword>
<protein>
    <recommendedName>
        <fullName evidence="11">G-protein coupled receptors family 1 profile domain-containing protein</fullName>
    </recommendedName>
</protein>
<evidence type="ECO:0000256" key="9">
    <source>
        <dbReference type="ARBA" id="ARBA00023224"/>
    </source>
</evidence>
<feature type="transmembrane region" description="Helical" evidence="10">
    <location>
        <begin position="210"/>
        <end position="232"/>
    </location>
</feature>
<keyword evidence="8" id="KW-0325">Glycoprotein</keyword>
<dbReference type="InterPro" id="IPR000276">
    <property type="entry name" value="GPCR_Rhodpsn"/>
</dbReference>
<comment type="caution">
    <text evidence="12">The sequence shown here is derived from an EMBL/GenBank/DDBJ whole genome shotgun (WGS) entry which is preliminary data.</text>
</comment>
<evidence type="ECO:0000259" key="11">
    <source>
        <dbReference type="PROSITE" id="PS50262"/>
    </source>
</evidence>
<feature type="domain" description="G-protein coupled receptors family 1 profile" evidence="11">
    <location>
        <begin position="33"/>
        <end position="264"/>
    </location>
</feature>
<feature type="transmembrane region" description="Helical" evidence="10">
    <location>
        <begin position="135"/>
        <end position="158"/>
    </location>
</feature>
<accession>A0ABN8LTR5</accession>